<gene>
    <name evidence="2" type="ORF">ACH5RR_029383</name>
</gene>
<evidence type="ECO:0000313" key="2">
    <source>
        <dbReference type="EMBL" id="KAL3509982.1"/>
    </source>
</evidence>
<accession>A0ABD2YRH9</accession>
<organism evidence="2 3">
    <name type="scientific">Cinchona calisaya</name>
    <dbReference type="NCBI Taxonomy" id="153742"/>
    <lineage>
        <taxon>Eukaryota</taxon>
        <taxon>Viridiplantae</taxon>
        <taxon>Streptophyta</taxon>
        <taxon>Embryophyta</taxon>
        <taxon>Tracheophyta</taxon>
        <taxon>Spermatophyta</taxon>
        <taxon>Magnoliopsida</taxon>
        <taxon>eudicotyledons</taxon>
        <taxon>Gunneridae</taxon>
        <taxon>Pentapetalae</taxon>
        <taxon>asterids</taxon>
        <taxon>lamiids</taxon>
        <taxon>Gentianales</taxon>
        <taxon>Rubiaceae</taxon>
        <taxon>Cinchonoideae</taxon>
        <taxon>Cinchoneae</taxon>
        <taxon>Cinchona</taxon>
    </lineage>
</organism>
<proteinExistence type="predicted"/>
<protein>
    <submittedName>
        <fullName evidence="2">Uncharacterized protein</fullName>
    </submittedName>
</protein>
<evidence type="ECO:0000313" key="3">
    <source>
        <dbReference type="Proteomes" id="UP001630127"/>
    </source>
</evidence>
<sequence>MVFGWIVRMEFMSSEGKPRSSCDTLLFGACKCVASSDINIINNKKHGAGHVRINTGVKGSSNVDSTEVRNGCPSSPATELEREVTSLTRSAIA</sequence>
<dbReference type="AlphaFoldDB" id="A0ABD2YRH9"/>
<comment type="caution">
    <text evidence="2">The sequence shown here is derived from an EMBL/GenBank/DDBJ whole genome shotgun (WGS) entry which is preliminary data.</text>
</comment>
<feature type="region of interest" description="Disordered" evidence="1">
    <location>
        <begin position="60"/>
        <end position="93"/>
    </location>
</feature>
<evidence type="ECO:0000256" key="1">
    <source>
        <dbReference type="SAM" id="MobiDB-lite"/>
    </source>
</evidence>
<dbReference type="Proteomes" id="UP001630127">
    <property type="component" value="Unassembled WGS sequence"/>
</dbReference>
<reference evidence="2 3" key="1">
    <citation type="submission" date="2024-11" db="EMBL/GenBank/DDBJ databases">
        <title>A near-complete genome assembly of Cinchona calisaya.</title>
        <authorList>
            <person name="Lian D.C."/>
            <person name="Zhao X.W."/>
            <person name="Wei L."/>
        </authorList>
    </citation>
    <scope>NUCLEOTIDE SEQUENCE [LARGE SCALE GENOMIC DNA]</scope>
    <source>
        <tissue evidence="2">Nenye</tissue>
    </source>
</reference>
<keyword evidence="3" id="KW-1185">Reference proteome</keyword>
<name>A0ABD2YRH9_9GENT</name>
<dbReference type="EMBL" id="JBJUIK010000012">
    <property type="protein sequence ID" value="KAL3509982.1"/>
    <property type="molecule type" value="Genomic_DNA"/>
</dbReference>